<protein>
    <recommendedName>
        <fullName evidence="1">Glyoxalase-like domain-containing protein</fullName>
    </recommendedName>
</protein>
<dbReference type="STRING" id="1430440.MGMSRv2__1705"/>
<organism evidence="2 3">
    <name type="scientific">Magnetospirillum gryphiswaldense (strain DSM 6361 / JCM 21280 / NBRC 15271 / MSR-1)</name>
    <dbReference type="NCBI Taxonomy" id="431944"/>
    <lineage>
        <taxon>Bacteria</taxon>
        <taxon>Pseudomonadati</taxon>
        <taxon>Pseudomonadota</taxon>
        <taxon>Alphaproteobacteria</taxon>
        <taxon>Rhodospirillales</taxon>
        <taxon>Rhodospirillaceae</taxon>
        <taxon>Magnetospirillum</taxon>
    </lineage>
</organism>
<evidence type="ECO:0000313" key="2">
    <source>
        <dbReference type="EMBL" id="CDK98920.1"/>
    </source>
</evidence>
<feature type="domain" description="Glyoxalase-like" evidence="1">
    <location>
        <begin position="9"/>
        <end position="176"/>
    </location>
</feature>
<dbReference type="AlphaFoldDB" id="V6F093"/>
<dbReference type="InterPro" id="IPR025870">
    <property type="entry name" value="Glyoxalase-like_dom"/>
</dbReference>
<gene>
    <name evidence="2" type="ordered locus">MGMSRv2__1705</name>
</gene>
<reference evidence="2 3" key="1">
    <citation type="journal article" date="2014" name="Genome Announc.">
        <title>Complete genome sequence of Magnetospirillum gryphiswaldense MSR-1.</title>
        <authorList>
            <person name="Wang X."/>
            <person name="Wang Q."/>
            <person name="Zhang W."/>
            <person name="Wang Y."/>
            <person name="Li L."/>
            <person name="Wen T."/>
            <person name="Zhang T."/>
            <person name="Zhang Y."/>
            <person name="Xu J."/>
            <person name="Hu J."/>
            <person name="Li S."/>
            <person name="Liu L."/>
            <person name="Liu J."/>
            <person name="Jiang W."/>
            <person name="Tian J."/>
            <person name="Li Y."/>
            <person name="Schuler D."/>
            <person name="Wang L."/>
            <person name="Li J."/>
        </authorList>
    </citation>
    <scope>NUCLEOTIDE SEQUENCE [LARGE SCALE GENOMIC DNA]</scope>
    <source>
        <strain evidence="3">DSM 6361 / JCM 21280 / NBRC 15271 / MSR-1</strain>
    </source>
</reference>
<dbReference type="KEGG" id="mgy:MGMSRv2__1705"/>
<dbReference type="Pfam" id="PF13468">
    <property type="entry name" value="Glyoxalase_3"/>
    <property type="match status" value="1"/>
</dbReference>
<name>V6F093_MAGGM</name>
<dbReference type="HOGENOM" id="CLU_083550_0_0_5"/>
<dbReference type="Gene3D" id="3.10.180.10">
    <property type="entry name" value="2,3-Dihydroxybiphenyl 1,2-Dioxygenase, domain 1"/>
    <property type="match status" value="1"/>
</dbReference>
<evidence type="ECO:0000259" key="1">
    <source>
        <dbReference type="Pfam" id="PF13468"/>
    </source>
</evidence>
<evidence type="ECO:0000313" key="3">
    <source>
        <dbReference type="Proteomes" id="UP000018922"/>
    </source>
</evidence>
<proteinExistence type="predicted"/>
<keyword evidence="3" id="KW-1185">Reference proteome</keyword>
<dbReference type="Proteomes" id="UP000018922">
    <property type="component" value="Chromosome I"/>
</dbReference>
<accession>V6F093</accession>
<sequence length="205" mass="22337">MDARCENALDHLVVAARSLGEGIGHIAQRLGVAPTLGGKHARMGTHNALLSLGPDCYLEVISIDPEASAPEGPRWFGLDRFTGIPRLVNWVARTQSIDRLRQPDEPALDMQRGDFRWRFAAPFDGQPRLGGTVPALIQWQDGGHPCNRLPDHGLRLKRLTLSYADSGHLHNELTRLGLAERVQLAGNGAALRAEILVAGKVVELS</sequence>
<dbReference type="EMBL" id="HG794546">
    <property type="protein sequence ID" value="CDK98920.1"/>
    <property type="molecule type" value="Genomic_DNA"/>
</dbReference>
<dbReference type="InterPro" id="IPR029068">
    <property type="entry name" value="Glyas_Bleomycin-R_OHBP_Dase"/>
</dbReference>
<dbReference type="eggNOG" id="COG0346">
    <property type="taxonomic scope" value="Bacteria"/>
</dbReference>